<protein>
    <recommendedName>
        <fullName evidence="1">mRNA interferase</fullName>
        <ecNumber evidence="1">3.1.-.-</ecNumber>
    </recommendedName>
</protein>
<reference evidence="2 3" key="1">
    <citation type="submission" date="2019-06" db="EMBL/GenBank/DDBJ databases">
        <title>Nitrosomonas stercoris KYUHI-S whole genome shotgun sequence.</title>
        <authorList>
            <person name="Nakagawa T."/>
            <person name="Tsuchiya Y."/>
            <person name="Takahashi R."/>
        </authorList>
    </citation>
    <scope>NUCLEOTIDE SEQUENCE [LARGE SCALE GENOMIC DNA]</scope>
    <source>
        <strain evidence="2 3">KYUHI-S</strain>
    </source>
</reference>
<dbReference type="SUPFAM" id="SSF50118">
    <property type="entry name" value="Cell growth inhibitor/plasmid maintenance toxic component"/>
    <property type="match status" value="1"/>
</dbReference>
<evidence type="ECO:0000313" key="3">
    <source>
        <dbReference type="Proteomes" id="UP000316473"/>
    </source>
</evidence>
<dbReference type="EC" id="3.1.-.-" evidence="1"/>
<dbReference type="GO" id="GO:0006402">
    <property type="term" value="P:mRNA catabolic process"/>
    <property type="evidence" value="ECO:0007669"/>
    <property type="project" value="TreeGrafter"/>
</dbReference>
<dbReference type="PANTHER" id="PTHR33988">
    <property type="entry name" value="ENDORIBONUCLEASE MAZF-RELATED"/>
    <property type="match status" value="1"/>
</dbReference>
<comment type="function">
    <text evidence="1">Toxic component of a type II toxin-antitoxin (TA) system.</text>
</comment>
<dbReference type="Proteomes" id="UP000316473">
    <property type="component" value="Chromosome"/>
</dbReference>
<keyword evidence="3" id="KW-1185">Reference proteome</keyword>
<dbReference type="Gene3D" id="2.30.30.110">
    <property type="match status" value="1"/>
</dbReference>
<keyword evidence="1" id="KW-0378">Hydrolase</keyword>
<dbReference type="GO" id="GO:0016075">
    <property type="term" value="P:rRNA catabolic process"/>
    <property type="evidence" value="ECO:0007669"/>
    <property type="project" value="TreeGrafter"/>
</dbReference>
<organism evidence="2 3">
    <name type="scientific">Nitrosomonas stercoris</name>
    <dbReference type="NCBI Taxonomy" id="1444684"/>
    <lineage>
        <taxon>Bacteria</taxon>
        <taxon>Pseudomonadati</taxon>
        <taxon>Pseudomonadota</taxon>
        <taxon>Betaproteobacteria</taxon>
        <taxon>Nitrosomonadales</taxon>
        <taxon>Nitrosomonadaceae</taxon>
        <taxon>Nitrosomonas</taxon>
    </lineage>
</organism>
<accession>A0A4Y1YNM0</accession>
<evidence type="ECO:0000313" key="2">
    <source>
        <dbReference type="EMBL" id="BBL35770.1"/>
    </source>
</evidence>
<dbReference type="AlphaFoldDB" id="A0A4Y1YNM0"/>
<dbReference type="GO" id="GO:0004521">
    <property type="term" value="F:RNA endonuclease activity"/>
    <property type="evidence" value="ECO:0007669"/>
    <property type="project" value="TreeGrafter"/>
</dbReference>
<gene>
    <name evidence="2" type="ORF">Nstercoris_02046</name>
</gene>
<dbReference type="Pfam" id="PF02452">
    <property type="entry name" value="PemK_toxin"/>
    <property type="match status" value="1"/>
</dbReference>
<keyword evidence="1" id="KW-0255">Endonuclease</keyword>
<dbReference type="GO" id="GO:0016787">
    <property type="term" value="F:hydrolase activity"/>
    <property type="evidence" value="ECO:0007669"/>
    <property type="project" value="UniProtKB-KW"/>
</dbReference>
<dbReference type="PIRSF" id="PIRSF033490">
    <property type="entry name" value="MazF"/>
    <property type="match status" value="1"/>
</dbReference>
<proteinExistence type="inferred from homology"/>
<dbReference type="GO" id="GO:0003677">
    <property type="term" value="F:DNA binding"/>
    <property type="evidence" value="ECO:0007669"/>
    <property type="project" value="InterPro"/>
</dbReference>
<comment type="similarity">
    <text evidence="1">Belongs to the PemK/MazF family.</text>
</comment>
<dbReference type="KEGG" id="nst:Nstercoris_02046"/>
<evidence type="ECO:0000256" key="1">
    <source>
        <dbReference type="PIRNR" id="PIRNR033490"/>
    </source>
</evidence>
<name>A0A4Y1YNM0_9PROT</name>
<dbReference type="InterPro" id="IPR011067">
    <property type="entry name" value="Plasmid_toxin/cell-grow_inhib"/>
</dbReference>
<sequence>MGWLVIDFKQLDIYWVDLEPTKGAETRKLRPCVIIQSDLVNTQSRTLIVAPLLPQHKPWPFAVNLKPSEKNGLDKNRHVNLKQLRAVDITRIRKKQGQLEKQYKNPIKEALIIIFDL</sequence>
<keyword evidence="1" id="KW-0540">Nuclease</keyword>
<dbReference type="InterPro" id="IPR003477">
    <property type="entry name" value="PemK-like"/>
</dbReference>
<dbReference type="EMBL" id="AP019755">
    <property type="protein sequence ID" value="BBL35770.1"/>
    <property type="molecule type" value="Genomic_DNA"/>
</dbReference>